<keyword evidence="3 7" id="KW-0812">Transmembrane</keyword>
<feature type="transmembrane region" description="Helical" evidence="7">
    <location>
        <begin position="170"/>
        <end position="194"/>
    </location>
</feature>
<dbReference type="Proteomes" id="UP000886725">
    <property type="component" value="Unassembled WGS sequence"/>
</dbReference>
<dbReference type="EMBL" id="DVFU01000112">
    <property type="protein sequence ID" value="HIQ65226.1"/>
    <property type="molecule type" value="Genomic_DNA"/>
</dbReference>
<dbReference type="Gene3D" id="1.20.1540.10">
    <property type="entry name" value="Rhomboid-like"/>
    <property type="match status" value="1"/>
</dbReference>
<feature type="transmembrane region" description="Helical" evidence="7">
    <location>
        <begin position="276"/>
        <end position="296"/>
    </location>
</feature>
<evidence type="ECO:0000256" key="4">
    <source>
        <dbReference type="ARBA" id="ARBA00022801"/>
    </source>
</evidence>
<reference evidence="9" key="2">
    <citation type="journal article" date="2021" name="PeerJ">
        <title>Extensive microbial diversity within the chicken gut microbiome revealed by metagenomics and culture.</title>
        <authorList>
            <person name="Gilroy R."/>
            <person name="Ravi A."/>
            <person name="Getino M."/>
            <person name="Pursley I."/>
            <person name="Horton D.L."/>
            <person name="Alikhan N.F."/>
            <person name="Baker D."/>
            <person name="Gharbi K."/>
            <person name="Hall N."/>
            <person name="Watson M."/>
            <person name="Adriaenssens E.M."/>
            <person name="Foster-Nyarko E."/>
            <person name="Jarju S."/>
            <person name="Secka A."/>
            <person name="Antonio M."/>
            <person name="Oren A."/>
            <person name="Chaudhuri R.R."/>
            <person name="La Ragione R."/>
            <person name="Hildebrand F."/>
            <person name="Pallen M.J."/>
        </authorList>
    </citation>
    <scope>NUCLEOTIDE SEQUENCE</scope>
    <source>
        <strain evidence="9">CHK165-10780</strain>
    </source>
</reference>
<evidence type="ECO:0000256" key="1">
    <source>
        <dbReference type="ARBA" id="ARBA00004141"/>
    </source>
</evidence>
<comment type="caution">
    <text evidence="9">The sequence shown here is derived from an EMBL/GenBank/DDBJ whole genome shotgun (WGS) entry which is preliminary data.</text>
</comment>
<evidence type="ECO:0000256" key="3">
    <source>
        <dbReference type="ARBA" id="ARBA00022692"/>
    </source>
</evidence>
<dbReference type="GO" id="GO:0016020">
    <property type="term" value="C:membrane"/>
    <property type="evidence" value="ECO:0007669"/>
    <property type="project" value="UniProtKB-SubCell"/>
</dbReference>
<protein>
    <submittedName>
        <fullName evidence="9">Rhomboid family intramembrane serine protease</fullName>
    </submittedName>
</protein>
<evidence type="ECO:0000313" key="9">
    <source>
        <dbReference type="EMBL" id="HIQ65226.1"/>
    </source>
</evidence>
<dbReference type="GO" id="GO:0004252">
    <property type="term" value="F:serine-type endopeptidase activity"/>
    <property type="evidence" value="ECO:0007669"/>
    <property type="project" value="InterPro"/>
</dbReference>
<evidence type="ECO:0000256" key="5">
    <source>
        <dbReference type="ARBA" id="ARBA00022989"/>
    </source>
</evidence>
<organism evidence="9 10">
    <name type="scientific">Candidatus Faecenecus gallistercoris</name>
    <dbReference type="NCBI Taxonomy" id="2840793"/>
    <lineage>
        <taxon>Bacteria</taxon>
        <taxon>Bacillati</taxon>
        <taxon>Bacillota</taxon>
        <taxon>Bacillota incertae sedis</taxon>
        <taxon>Candidatus Faecenecus</taxon>
    </lineage>
</organism>
<dbReference type="InterPro" id="IPR022764">
    <property type="entry name" value="Peptidase_S54_rhomboid_dom"/>
</dbReference>
<evidence type="ECO:0000256" key="2">
    <source>
        <dbReference type="ARBA" id="ARBA00009045"/>
    </source>
</evidence>
<evidence type="ECO:0000313" key="10">
    <source>
        <dbReference type="Proteomes" id="UP000886725"/>
    </source>
</evidence>
<feature type="transmembrane region" description="Helical" evidence="7">
    <location>
        <begin position="328"/>
        <end position="346"/>
    </location>
</feature>
<keyword evidence="5 7" id="KW-1133">Transmembrane helix</keyword>
<feature type="domain" description="Peptidase S54 rhomboid" evidence="8">
    <location>
        <begin position="211"/>
        <end position="344"/>
    </location>
</feature>
<feature type="transmembrane region" description="Helical" evidence="7">
    <location>
        <begin position="214"/>
        <end position="240"/>
    </location>
</feature>
<gene>
    <name evidence="9" type="ORF">IAC85_05770</name>
</gene>
<dbReference type="InterPro" id="IPR035952">
    <property type="entry name" value="Rhomboid-like_sf"/>
</dbReference>
<reference evidence="9" key="1">
    <citation type="submission" date="2020-10" db="EMBL/GenBank/DDBJ databases">
        <authorList>
            <person name="Gilroy R."/>
        </authorList>
    </citation>
    <scope>NUCLEOTIDE SEQUENCE</scope>
    <source>
        <strain evidence="9">CHK165-10780</strain>
    </source>
</reference>
<dbReference type="GO" id="GO:0006508">
    <property type="term" value="P:proteolysis"/>
    <property type="evidence" value="ECO:0007669"/>
    <property type="project" value="UniProtKB-KW"/>
</dbReference>
<dbReference type="InterPro" id="IPR050925">
    <property type="entry name" value="Rhomboid_protease_S54"/>
</dbReference>
<accession>A0A9D1CKG8</accession>
<feature type="transmembrane region" description="Helical" evidence="7">
    <location>
        <begin position="252"/>
        <end position="270"/>
    </location>
</feature>
<comment type="similarity">
    <text evidence="2">Belongs to the peptidase S54 family.</text>
</comment>
<comment type="subcellular location">
    <subcellularLocation>
        <location evidence="1">Membrane</location>
        <topology evidence="1">Multi-pass membrane protein</topology>
    </subcellularLocation>
</comment>
<dbReference type="PANTHER" id="PTHR43731">
    <property type="entry name" value="RHOMBOID PROTEASE"/>
    <property type="match status" value="1"/>
</dbReference>
<dbReference type="SUPFAM" id="SSF144091">
    <property type="entry name" value="Rhomboid-like"/>
    <property type="match status" value="1"/>
</dbReference>
<keyword evidence="6 7" id="KW-0472">Membrane</keyword>
<feature type="transmembrane region" description="Helical" evidence="7">
    <location>
        <begin position="358"/>
        <end position="377"/>
    </location>
</feature>
<dbReference type="Pfam" id="PF01694">
    <property type="entry name" value="Rhomboid"/>
    <property type="match status" value="1"/>
</dbReference>
<sequence length="378" mass="42877">MEDSINQKNEIVIKLLHYFITDLNYNPIILQGIENEIWLENLDCDYKVVRIVSSHIHNEEQMQFDVYKTKRIMSKIKAKTFSFHLPTLSIYTDLGDDLTLPEEKSIDSMYLDSEKDLNKYQDVLKHLPDITKKMEFNEEGMQLFLKITNDINRKNLSDAKRNQEVFEPKVPVVTYALIGANVVIFLLMMLSGHFNYITNLFCNYGDAVRAGQYYRLFTAAFIHGGLLHLVVNMYSLYIVGSQVESYMGKFKFCLIYLFSALAGSLLSITVSSYASVGASGAIFGLLGSLLYFGYHYRVYLGNVLRSQIIPLIIVNLLLGFMVPGIDNFAHIGGLIGGVLMTLALGVKYKSSTFEKVNGWIVLILFTVFLGYMAIFAAH</sequence>
<feature type="transmembrane region" description="Helical" evidence="7">
    <location>
        <begin position="303"/>
        <end position="322"/>
    </location>
</feature>
<evidence type="ECO:0000259" key="8">
    <source>
        <dbReference type="Pfam" id="PF01694"/>
    </source>
</evidence>
<keyword evidence="4" id="KW-0378">Hydrolase</keyword>
<name>A0A9D1CKG8_9FIRM</name>
<dbReference type="PANTHER" id="PTHR43731:SF14">
    <property type="entry name" value="PRESENILIN-ASSOCIATED RHOMBOID-LIKE PROTEIN, MITOCHONDRIAL"/>
    <property type="match status" value="1"/>
</dbReference>
<keyword evidence="9" id="KW-0645">Protease</keyword>
<dbReference type="AlphaFoldDB" id="A0A9D1CKG8"/>
<proteinExistence type="inferred from homology"/>
<evidence type="ECO:0000256" key="6">
    <source>
        <dbReference type="ARBA" id="ARBA00023136"/>
    </source>
</evidence>
<evidence type="ECO:0000256" key="7">
    <source>
        <dbReference type="SAM" id="Phobius"/>
    </source>
</evidence>